<organism evidence="2">
    <name type="scientific">marine metagenome</name>
    <dbReference type="NCBI Taxonomy" id="408172"/>
    <lineage>
        <taxon>unclassified sequences</taxon>
        <taxon>metagenomes</taxon>
        <taxon>ecological metagenomes</taxon>
    </lineage>
</organism>
<name>A0A381Q596_9ZZZZ</name>
<reference evidence="2" key="1">
    <citation type="submission" date="2018-05" db="EMBL/GenBank/DDBJ databases">
        <authorList>
            <person name="Lanie J.A."/>
            <person name="Ng W.-L."/>
            <person name="Kazmierczak K.M."/>
            <person name="Andrzejewski T.M."/>
            <person name="Davidsen T.M."/>
            <person name="Wayne K.J."/>
            <person name="Tettelin H."/>
            <person name="Glass J.I."/>
            <person name="Rusch D."/>
            <person name="Podicherti R."/>
            <person name="Tsui H.-C.T."/>
            <person name="Winkler M.E."/>
        </authorList>
    </citation>
    <scope>NUCLEOTIDE SEQUENCE</scope>
</reference>
<dbReference type="SUPFAM" id="SSF50249">
    <property type="entry name" value="Nucleic acid-binding proteins"/>
    <property type="match status" value="1"/>
</dbReference>
<dbReference type="InterPro" id="IPR052513">
    <property type="entry name" value="Thioester_dehydratase-like"/>
</dbReference>
<sequence>MTNQKPIADHLFTWPSNSPKLIGSRDTETGRYFFPSKMSNQHEKVELSRRGKLYTWTVQRFLPKTPFIGGDNPETFEPYAIGYITLPGEIMIESRLVDIDPKDLKIGMEMEVTVVPFVKNEEGEDLMIFAFKPVN</sequence>
<dbReference type="AlphaFoldDB" id="A0A381Q596"/>
<dbReference type="PANTHER" id="PTHR34075">
    <property type="entry name" value="BLR3430 PROTEIN"/>
    <property type="match status" value="1"/>
</dbReference>
<feature type="domain" description="ChsH2 C-terminal OB-fold" evidence="1">
    <location>
        <begin position="45"/>
        <end position="114"/>
    </location>
</feature>
<evidence type="ECO:0000313" key="2">
    <source>
        <dbReference type="EMBL" id="SUZ74482.1"/>
    </source>
</evidence>
<dbReference type="InterPro" id="IPR012340">
    <property type="entry name" value="NA-bd_OB-fold"/>
</dbReference>
<gene>
    <name evidence="2" type="ORF">METZ01_LOCUS27336</name>
</gene>
<dbReference type="EMBL" id="UINC01001212">
    <property type="protein sequence ID" value="SUZ74482.1"/>
    <property type="molecule type" value="Genomic_DNA"/>
</dbReference>
<dbReference type="Pfam" id="PF01796">
    <property type="entry name" value="OB_ChsH2_C"/>
    <property type="match status" value="1"/>
</dbReference>
<accession>A0A381Q596</accession>
<evidence type="ECO:0000259" key="1">
    <source>
        <dbReference type="Pfam" id="PF01796"/>
    </source>
</evidence>
<dbReference type="PANTHER" id="PTHR34075:SF5">
    <property type="entry name" value="BLR3430 PROTEIN"/>
    <property type="match status" value="1"/>
</dbReference>
<protein>
    <recommendedName>
        <fullName evidence="1">ChsH2 C-terminal OB-fold domain-containing protein</fullName>
    </recommendedName>
</protein>
<dbReference type="InterPro" id="IPR002878">
    <property type="entry name" value="ChsH2_C"/>
</dbReference>
<proteinExistence type="predicted"/>